<dbReference type="Gramene" id="KOM55356">
    <property type="protein sequence ID" value="KOM55356"/>
    <property type="gene ID" value="LR48_Vigan10g124800"/>
</dbReference>
<feature type="region of interest" description="Disordered" evidence="1">
    <location>
        <begin position="129"/>
        <end position="152"/>
    </location>
</feature>
<reference evidence="4" key="1">
    <citation type="journal article" date="2015" name="Proc. Natl. Acad. Sci. U.S.A.">
        <title>Genome sequencing of adzuki bean (Vigna angularis) provides insight into high starch and low fat accumulation and domestication.</title>
        <authorList>
            <person name="Yang K."/>
            <person name="Tian Z."/>
            <person name="Chen C."/>
            <person name="Luo L."/>
            <person name="Zhao B."/>
            <person name="Wang Z."/>
            <person name="Yu L."/>
            <person name="Li Y."/>
            <person name="Sun Y."/>
            <person name="Li W."/>
            <person name="Chen Y."/>
            <person name="Li Y."/>
            <person name="Zhang Y."/>
            <person name="Ai D."/>
            <person name="Zhao J."/>
            <person name="Shang C."/>
            <person name="Ma Y."/>
            <person name="Wu B."/>
            <person name="Wang M."/>
            <person name="Gao L."/>
            <person name="Sun D."/>
            <person name="Zhang P."/>
            <person name="Guo F."/>
            <person name="Wang W."/>
            <person name="Li Y."/>
            <person name="Wang J."/>
            <person name="Varshney R.K."/>
            <person name="Wang J."/>
            <person name="Ling H.Q."/>
            <person name="Wan P."/>
        </authorList>
    </citation>
    <scope>NUCLEOTIDE SEQUENCE</scope>
    <source>
        <strain evidence="4">cv. Jingnong 6</strain>
    </source>
</reference>
<dbReference type="Pfam" id="PF26133">
    <property type="entry name" value="DUF8039"/>
    <property type="match status" value="1"/>
</dbReference>
<name>A0A0L9VJX8_PHAAN</name>
<protein>
    <recommendedName>
        <fullName evidence="2">DUF8039 domain-containing protein</fullName>
    </recommendedName>
</protein>
<feature type="domain" description="DUF8039" evidence="2">
    <location>
        <begin position="201"/>
        <end position="284"/>
    </location>
</feature>
<dbReference type="AlphaFoldDB" id="A0A0L9VJX8"/>
<evidence type="ECO:0000256" key="1">
    <source>
        <dbReference type="SAM" id="MobiDB-lite"/>
    </source>
</evidence>
<gene>
    <name evidence="3" type="ORF">LR48_Vigan10g124800</name>
</gene>
<accession>A0A0L9VJX8</accession>
<evidence type="ECO:0000313" key="3">
    <source>
        <dbReference type="EMBL" id="KOM55356.1"/>
    </source>
</evidence>
<proteinExistence type="predicted"/>
<evidence type="ECO:0000313" key="4">
    <source>
        <dbReference type="Proteomes" id="UP000053144"/>
    </source>
</evidence>
<dbReference type="InterPro" id="IPR058352">
    <property type="entry name" value="DUF8039"/>
</dbReference>
<organism evidence="3 4">
    <name type="scientific">Phaseolus angularis</name>
    <name type="common">Azuki bean</name>
    <name type="synonym">Vigna angularis</name>
    <dbReference type="NCBI Taxonomy" id="3914"/>
    <lineage>
        <taxon>Eukaryota</taxon>
        <taxon>Viridiplantae</taxon>
        <taxon>Streptophyta</taxon>
        <taxon>Embryophyta</taxon>
        <taxon>Tracheophyta</taxon>
        <taxon>Spermatophyta</taxon>
        <taxon>Magnoliopsida</taxon>
        <taxon>eudicotyledons</taxon>
        <taxon>Gunneridae</taxon>
        <taxon>Pentapetalae</taxon>
        <taxon>rosids</taxon>
        <taxon>fabids</taxon>
        <taxon>Fabales</taxon>
        <taxon>Fabaceae</taxon>
        <taxon>Papilionoideae</taxon>
        <taxon>50 kb inversion clade</taxon>
        <taxon>NPAAA clade</taxon>
        <taxon>indigoferoid/millettioid clade</taxon>
        <taxon>Phaseoleae</taxon>
        <taxon>Vigna</taxon>
    </lineage>
</organism>
<evidence type="ECO:0000259" key="2">
    <source>
        <dbReference type="Pfam" id="PF26133"/>
    </source>
</evidence>
<dbReference type="Proteomes" id="UP000053144">
    <property type="component" value="Chromosome 10"/>
</dbReference>
<dbReference type="EMBL" id="CM003380">
    <property type="protein sequence ID" value="KOM55356.1"/>
    <property type="molecule type" value="Genomic_DNA"/>
</dbReference>
<sequence>MYMSGVSNKLGHSDDYGFIDPQSVHESNDFEHINMSLIRSFGRGKKIYFLPYISGRHWQLLVMSMQDNYALWFCSLHRPPPTQLKQAIDCTNSGIKSDRIRNLVKFCDAQEDASIRNEFKKLEEKILKQKAEARPSSEDGIPQPPSPPSRHEKWKLAHLRSSGAYSSDTAREISKRIEQEHVMPPIGRSGKGSCSASTVPGDDMDNASPCLLYILDGTGMMLVARGTVFQAATVIHGMELSEDEVKVSIDDIIIPDASVPLPKDEIFTMEQTFQSFIVWSKHLVGSISDPPRFKTPTPILEKSFTF</sequence>
<dbReference type="PANTHER" id="PTHR33018">
    <property type="entry name" value="OS10G0338966 PROTEIN-RELATED"/>
    <property type="match status" value="1"/>
</dbReference>
<dbReference type="PANTHER" id="PTHR33018:SF34">
    <property type="entry name" value="OS02G0472350 PROTEIN"/>
    <property type="match status" value="1"/>
</dbReference>